<comment type="caution">
    <text evidence="2">The sequence shown here is derived from an EMBL/GenBank/DDBJ whole genome shotgun (WGS) entry which is preliminary data.</text>
</comment>
<evidence type="ECO:0008006" key="4">
    <source>
        <dbReference type="Google" id="ProtNLM"/>
    </source>
</evidence>
<organism evidence="2 3">
    <name type="scientific">Henriciella barbarensis</name>
    <dbReference type="NCBI Taxonomy" id="86342"/>
    <lineage>
        <taxon>Bacteria</taxon>
        <taxon>Pseudomonadati</taxon>
        <taxon>Pseudomonadota</taxon>
        <taxon>Alphaproteobacteria</taxon>
        <taxon>Hyphomonadales</taxon>
        <taxon>Hyphomonadaceae</taxon>
        <taxon>Henriciella</taxon>
    </lineage>
</organism>
<accession>A0A399R177</accession>
<evidence type="ECO:0000256" key="1">
    <source>
        <dbReference type="SAM" id="SignalP"/>
    </source>
</evidence>
<evidence type="ECO:0000313" key="3">
    <source>
        <dbReference type="Proteomes" id="UP000265431"/>
    </source>
</evidence>
<proteinExistence type="predicted"/>
<protein>
    <recommendedName>
        <fullName evidence="4">DUF4410 domain-containing protein</fullName>
    </recommendedName>
</protein>
<keyword evidence="3" id="KW-1185">Reference proteome</keyword>
<dbReference type="RefSeq" id="WP_119378817.1">
    <property type="nucleotide sequence ID" value="NZ_QWGB01000005.1"/>
</dbReference>
<name>A0A399R177_9PROT</name>
<dbReference type="OrthoDB" id="7191640at2"/>
<dbReference type="AlphaFoldDB" id="A0A399R177"/>
<keyword evidence="1" id="KW-0732">Signal</keyword>
<evidence type="ECO:0000313" key="2">
    <source>
        <dbReference type="EMBL" id="RIJ23627.1"/>
    </source>
</evidence>
<gene>
    <name evidence="2" type="ORF">D1224_05025</name>
</gene>
<reference evidence="2 3" key="1">
    <citation type="submission" date="2018-08" db="EMBL/GenBank/DDBJ databases">
        <title>Henriciella mobilis sp. nov., isolated from seawater.</title>
        <authorList>
            <person name="Cheng H."/>
            <person name="Wu Y.-H."/>
            <person name="Xu X.-W."/>
            <person name="Guo L.-L."/>
        </authorList>
    </citation>
    <scope>NUCLEOTIDE SEQUENCE [LARGE SCALE GENOMIC DNA]</scope>
    <source>
        <strain evidence="2 3">CCUG66934</strain>
    </source>
</reference>
<dbReference type="EMBL" id="QWGB01000005">
    <property type="protein sequence ID" value="RIJ23627.1"/>
    <property type="molecule type" value="Genomic_DNA"/>
</dbReference>
<feature type="chain" id="PRO_5017280518" description="DUF4410 domain-containing protein" evidence="1">
    <location>
        <begin position="20"/>
        <end position="160"/>
    </location>
</feature>
<dbReference type="Proteomes" id="UP000265431">
    <property type="component" value="Unassembled WGS sequence"/>
</dbReference>
<sequence>MKSAFIALSAIALAPLASATDIEITYSPEFQEKLEDDYGIKEGDKLSEDIRSDLEREFGKANLDPARVTVTIVDAKPNRPTMEQMSRRPGLDMLRSKSLGGMDLHGVAYDASGTPVGQIEYDWFENDITQVMAAGVWSDAKRASRRFAREFAEELSSSTD</sequence>
<feature type="signal peptide" evidence="1">
    <location>
        <begin position="1"/>
        <end position="19"/>
    </location>
</feature>